<evidence type="ECO:0000256" key="2">
    <source>
        <dbReference type="ARBA" id="ARBA00022692"/>
    </source>
</evidence>
<dbReference type="EMBL" id="SNRY01005158">
    <property type="protein sequence ID" value="KAA6315676.1"/>
    <property type="molecule type" value="Genomic_DNA"/>
</dbReference>
<evidence type="ECO:0000256" key="1">
    <source>
        <dbReference type="ARBA" id="ARBA00004127"/>
    </source>
</evidence>
<dbReference type="Pfam" id="PF07690">
    <property type="entry name" value="MFS_1"/>
    <property type="match status" value="1"/>
</dbReference>
<dbReference type="InterPro" id="IPR011701">
    <property type="entry name" value="MFS"/>
</dbReference>
<comment type="caution">
    <text evidence="6">The sequence shown here is derived from an EMBL/GenBank/DDBJ whole genome shotgun (WGS) entry which is preliminary data.</text>
</comment>
<feature type="non-terminal residue" evidence="6">
    <location>
        <position position="1"/>
    </location>
</feature>
<evidence type="ECO:0008006" key="7">
    <source>
        <dbReference type="Google" id="ProtNLM"/>
    </source>
</evidence>
<organism evidence="6">
    <name type="scientific">termite gut metagenome</name>
    <dbReference type="NCBI Taxonomy" id="433724"/>
    <lineage>
        <taxon>unclassified sequences</taxon>
        <taxon>metagenomes</taxon>
        <taxon>organismal metagenomes</taxon>
    </lineage>
</organism>
<proteinExistence type="predicted"/>
<name>A0A5J4Q1B8_9ZZZZ</name>
<keyword evidence="4 5" id="KW-0472">Membrane</keyword>
<evidence type="ECO:0000256" key="4">
    <source>
        <dbReference type="ARBA" id="ARBA00023136"/>
    </source>
</evidence>
<protein>
    <recommendedName>
        <fullName evidence="7">Glycerol-3-phosphate transporter</fullName>
    </recommendedName>
</protein>
<feature type="transmembrane region" description="Helical" evidence="5">
    <location>
        <begin position="78"/>
        <end position="100"/>
    </location>
</feature>
<dbReference type="SUPFAM" id="SSF103473">
    <property type="entry name" value="MFS general substrate transporter"/>
    <property type="match status" value="1"/>
</dbReference>
<dbReference type="AlphaFoldDB" id="A0A5J4Q1B8"/>
<comment type="subcellular location">
    <subcellularLocation>
        <location evidence="1">Endomembrane system</location>
        <topology evidence="1">Multi-pass membrane protein</topology>
    </subcellularLocation>
</comment>
<keyword evidence="2 5" id="KW-0812">Transmembrane</keyword>
<sequence>KIDKEYKKLRLQVFWGIFIGYAGFYIVRRNFSMAIPELAQFGFEKGELSIVLSMNAIAYALSKFLMGSVSDRSNARVFLPLGLVLAALSMMFMVVPVHFFGPDNKSMAILVMAALNFLVGCLMVWDGLLAHCLSSSCHLHIKGNRKNHKYQYSVIRP</sequence>
<feature type="transmembrane region" description="Helical" evidence="5">
    <location>
        <begin position="106"/>
        <end position="125"/>
    </location>
</feature>
<gene>
    <name evidence="6" type="ORF">EZS27_033898</name>
</gene>
<dbReference type="GO" id="GO:0035435">
    <property type="term" value="P:phosphate ion transmembrane transport"/>
    <property type="evidence" value="ECO:0007669"/>
    <property type="project" value="TreeGrafter"/>
</dbReference>
<reference evidence="6" key="1">
    <citation type="submission" date="2019-03" db="EMBL/GenBank/DDBJ databases">
        <title>Single cell metagenomics reveals metabolic interactions within the superorganism composed of flagellate Streblomastix strix and complex community of Bacteroidetes bacteria on its surface.</title>
        <authorList>
            <person name="Treitli S.C."/>
            <person name="Kolisko M."/>
            <person name="Husnik F."/>
            <person name="Keeling P."/>
            <person name="Hampl V."/>
        </authorList>
    </citation>
    <scope>NUCLEOTIDE SEQUENCE</scope>
    <source>
        <strain evidence="6">STM</strain>
    </source>
</reference>
<evidence type="ECO:0000256" key="3">
    <source>
        <dbReference type="ARBA" id="ARBA00022989"/>
    </source>
</evidence>
<dbReference type="InterPro" id="IPR051337">
    <property type="entry name" value="OPA_Antiporter"/>
</dbReference>
<feature type="transmembrane region" description="Helical" evidence="5">
    <location>
        <begin position="12"/>
        <end position="28"/>
    </location>
</feature>
<dbReference type="GO" id="GO:0061513">
    <property type="term" value="F:glucose 6-phosphate:phosphate antiporter activity"/>
    <property type="evidence" value="ECO:0007669"/>
    <property type="project" value="TreeGrafter"/>
</dbReference>
<dbReference type="GO" id="GO:0012505">
    <property type="term" value="C:endomembrane system"/>
    <property type="evidence" value="ECO:0007669"/>
    <property type="project" value="UniProtKB-SubCell"/>
</dbReference>
<accession>A0A5J4Q1B8</accession>
<dbReference type="PANTHER" id="PTHR43826:SF6">
    <property type="entry name" value="GLYCEROL-3-PHOSPHATE TRANSPORTER"/>
    <property type="match status" value="1"/>
</dbReference>
<dbReference type="Gene3D" id="1.20.1250.20">
    <property type="entry name" value="MFS general substrate transporter like domains"/>
    <property type="match status" value="1"/>
</dbReference>
<evidence type="ECO:0000256" key="5">
    <source>
        <dbReference type="SAM" id="Phobius"/>
    </source>
</evidence>
<dbReference type="InterPro" id="IPR036259">
    <property type="entry name" value="MFS_trans_sf"/>
</dbReference>
<feature type="transmembrane region" description="Helical" evidence="5">
    <location>
        <begin position="48"/>
        <end position="66"/>
    </location>
</feature>
<dbReference type="GO" id="GO:0005886">
    <property type="term" value="C:plasma membrane"/>
    <property type="evidence" value="ECO:0007669"/>
    <property type="project" value="TreeGrafter"/>
</dbReference>
<evidence type="ECO:0000313" key="6">
    <source>
        <dbReference type="EMBL" id="KAA6315676.1"/>
    </source>
</evidence>
<keyword evidence="3 5" id="KW-1133">Transmembrane helix</keyword>
<dbReference type="PANTHER" id="PTHR43826">
    <property type="entry name" value="GLUCOSE-6-PHOSPHATE EXCHANGER SLC37A4"/>
    <property type="match status" value="1"/>
</dbReference>